<comment type="similarity">
    <text evidence="1 3">Belongs to the pirin family.</text>
</comment>
<dbReference type="PANTHER" id="PTHR43212">
    <property type="entry name" value="QUERCETIN 2,3-DIOXYGENASE"/>
    <property type="match status" value="1"/>
</dbReference>
<evidence type="ECO:0000256" key="1">
    <source>
        <dbReference type="ARBA" id="ARBA00008416"/>
    </source>
</evidence>
<dbReference type="InterPro" id="IPR003829">
    <property type="entry name" value="Pirin_N_dom"/>
</dbReference>
<dbReference type="GO" id="GO:0046872">
    <property type="term" value="F:metal ion binding"/>
    <property type="evidence" value="ECO:0007669"/>
    <property type="project" value="UniProtKB-KW"/>
</dbReference>
<feature type="domain" description="Quercetin 2,3-dioxygenase C-terminal cupin" evidence="5">
    <location>
        <begin position="143"/>
        <end position="226"/>
    </location>
</feature>
<organism evidence="6 7">
    <name type="scientific">Moraxella lacunata</name>
    <dbReference type="NCBI Taxonomy" id="477"/>
    <lineage>
        <taxon>Bacteria</taxon>
        <taxon>Pseudomonadati</taxon>
        <taxon>Pseudomonadota</taxon>
        <taxon>Gammaproteobacteria</taxon>
        <taxon>Moraxellales</taxon>
        <taxon>Moraxellaceae</taxon>
        <taxon>Moraxella</taxon>
    </lineage>
</organism>
<dbReference type="Pfam" id="PF02678">
    <property type="entry name" value="Pirin"/>
    <property type="match status" value="1"/>
</dbReference>
<dbReference type="GO" id="GO:0051213">
    <property type="term" value="F:dioxygenase activity"/>
    <property type="evidence" value="ECO:0007669"/>
    <property type="project" value="UniProtKB-KW"/>
</dbReference>
<reference evidence="6 7" key="1">
    <citation type="submission" date="2016-06" db="EMBL/GenBank/DDBJ databases">
        <title>Draft genome of Moraxella lacunata CCUG 57757A.</title>
        <authorList>
            <person name="Salva-Serra F."/>
            <person name="Engstrom-Jakobsson H."/>
            <person name="Thorell K."/>
            <person name="Gonzales-Siles L."/>
            <person name="Karlsson R."/>
            <person name="Boulund F."/>
            <person name="Engstrand L."/>
            <person name="Kristiansson E."/>
            <person name="Moore E."/>
        </authorList>
    </citation>
    <scope>NUCLEOTIDE SEQUENCE [LARGE SCALE GENOMIC DNA]</scope>
    <source>
        <strain evidence="6 7">CCUG 57757A</strain>
    </source>
</reference>
<dbReference type="Gene3D" id="2.60.120.10">
    <property type="entry name" value="Jelly Rolls"/>
    <property type="match status" value="2"/>
</dbReference>
<keyword evidence="6" id="KW-0560">Oxidoreductase</keyword>
<gene>
    <name evidence="6" type="ORF">A9309_09345</name>
</gene>
<evidence type="ECO:0000256" key="3">
    <source>
        <dbReference type="RuleBase" id="RU003457"/>
    </source>
</evidence>
<dbReference type="PANTHER" id="PTHR43212:SF3">
    <property type="entry name" value="QUERCETIN 2,3-DIOXYGENASE"/>
    <property type="match status" value="1"/>
</dbReference>
<keyword evidence="2" id="KW-0408">Iron</keyword>
<dbReference type="InterPro" id="IPR041602">
    <property type="entry name" value="Quercetinase_C"/>
</dbReference>
<evidence type="ECO:0000259" key="4">
    <source>
        <dbReference type="Pfam" id="PF02678"/>
    </source>
</evidence>
<evidence type="ECO:0000313" key="6">
    <source>
        <dbReference type="EMBL" id="OBX60698.1"/>
    </source>
</evidence>
<evidence type="ECO:0000313" key="7">
    <source>
        <dbReference type="Proteomes" id="UP000092607"/>
    </source>
</evidence>
<feature type="binding site" evidence="2">
    <location>
        <position position="59"/>
    </location>
    <ligand>
        <name>Fe cation</name>
        <dbReference type="ChEBI" id="CHEBI:24875"/>
    </ligand>
</feature>
<keyword evidence="6" id="KW-0223">Dioxygenase</keyword>
<dbReference type="FunFam" id="2.60.120.10:FF:000021">
    <property type="entry name" value="Quercetin 2,3-dioxygenase"/>
    <property type="match status" value="1"/>
</dbReference>
<keyword evidence="2" id="KW-0479">Metal-binding</keyword>
<dbReference type="CDD" id="cd20311">
    <property type="entry name" value="cupin_Yhhw_C"/>
    <property type="match status" value="1"/>
</dbReference>
<dbReference type="AlphaFoldDB" id="A0A1B8PXI8"/>
<dbReference type="InterPro" id="IPR011051">
    <property type="entry name" value="RmlC_Cupin_sf"/>
</dbReference>
<dbReference type="PIRSF" id="PIRSF006232">
    <property type="entry name" value="Pirin"/>
    <property type="match status" value="1"/>
</dbReference>
<dbReference type="InterPro" id="IPR012093">
    <property type="entry name" value="Pirin"/>
</dbReference>
<accession>A0A1B8PXI8</accession>
<dbReference type="OrthoDB" id="9780903at2"/>
<comment type="caution">
    <text evidence="6">The sequence shown here is derived from an EMBL/GenBank/DDBJ whole genome shotgun (WGS) entry which is preliminary data.</text>
</comment>
<feature type="binding site" evidence="2">
    <location>
        <position position="57"/>
    </location>
    <ligand>
        <name>Fe cation</name>
        <dbReference type="ChEBI" id="CHEBI:24875"/>
    </ligand>
</feature>
<dbReference type="Proteomes" id="UP000092607">
    <property type="component" value="Unassembled WGS sequence"/>
</dbReference>
<evidence type="ECO:0000259" key="5">
    <source>
        <dbReference type="Pfam" id="PF17954"/>
    </source>
</evidence>
<dbReference type="CDD" id="cd02910">
    <property type="entry name" value="cupin_Yhhw_N"/>
    <property type="match status" value="1"/>
</dbReference>
<name>A0A1B8PXI8_MORLA</name>
<sequence length="229" mass="25885">MIIPRLSHERGFAEHGWLTSRHSFSFADYYDPNFMGFSTLRVINEDWIAPSMGFGMHPHKDMEILTYVLSGSVAHKDSMGNSETVPAGEFQLMSAGTGVRHSEFNPSDTDELHLYQIWIMPNRMGVTPRYEQAKFDDHMGGTLILSPTGERGSFVVYQDTKLWRYQLDGEQVVSLDKGRAYWLQVAKGSVMINGTQYQAGDAVAIIDENQIIAQSDEFAEFLLFDLPMS</sequence>
<dbReference type="SUPFAM" id="SSF51182">
    <property type="entry name" value="RmlC-like cupins"/>
    <property type="match status" value="1"/>
</dbReference>
<feature type="binding site" evidence="2">
    <location>
        <position position="101"/>
    </location>
    <ligand>
        <name>Fe cation</name>
        <dbReference type="ChEBI" id="CHEBI:24875"/>
    </ligand>
</feature>
<dbReference type="InterPro" id="IPR014710">
    <property type="entry name" value="RmlC-like_jellyroll"/>
</dbReference>
<dbReference type="RefSeq" id="WP_065256509.1">
    <property type="nucleotide sequence ID" value="NZ_JARDJM010000032.1"/>
</dbReference>
<feature type="binding site" evidence="2">
    <location>
        <position position="103"/>
    </location>
    <ligand>
        <name>Fe cation</name>
        <dbReference type="ChEBI" id="CHEBI:24875"/>
    </ligand>
</feature>
<protein>
    <submittedName>
        <fullName evidence="6">Quercetin 2,3-dioxygenase</fullName>
    </submittedName>
</protein>
<dbReference type="EMBL" id="LZMS01000085">
    <property type="protein sequence ID" value="OBX60698.1"/>
    <property type="molecule type" value="Genomic_DNA"/>
</dbReference>
<evidence type="ECO:0000256" key="2">
    <source>
        <dbReference type="PIRSR" id="PIRSR006232-1"/>
    </source>
</evidence>
<comment type="cofactor">
    <cofactor evidence="2">
        <name>Fe cation</name>
        <dbReference type="ChEBI" id="CHEBI:24875"/>
    </cofactor>
    <text evidence="2">Binds 1 Fe cation per subunit.</text>
</comment>
<proteinExistence type="inferred from homology"/>
<feature type="domain" description="Pirin N-terminal" evidence="4">
    <location>
        <begin position="10"/>
        <end position="119"/>
    </location>
</feature>
<dbReference type="Pfam" id="PF17954">
    <property type="entry name" value="Pirin_C_2"/>
    <property type="match status" value="1"/>
</dbReference>